<accession>A0A485KZZ8</accession>
<evidence type="ECO:0000313" key="6">
    <source>
        <dbReference type="EMBL" id="VFT90639.1"/>
    </source>
</evidence>
<dbReference type="Proteomes" id="UP000332933">
    <property type="component" value="Unassembled WGS sequence"/>
</dbReference>
<dbReference type="CDD" id="cd02947">
    <property type="entry name" value="TRX_family"/>
    <property type="match status" value="1"/>
</dbReference>
<comment type="similarity">
    <text evidence="2">Belongs to the thioredoxin family.</text>
</comment>
<name>A0A485KZZ8_9STRA</name>
<reference evidence="5" key="2">
    <citation type="submission" date="2019-06" db="EMBL/GenBank/DDBJ databases">
        <title>Genomics analysis of Aphanomyces spp. identifies a new class of oomycete effector associated with host adaptation.</title>
        <authorList>
            <person name="Gaulin E."/>
        </authorList>
    </citation>
    <scope>NUCLEOTIDE SEQUENCE</scope>
    <source>
        <strain evidence="5">CBS 578.67</strain>
    </source>
</reference>
<dbReference type="PROSITE" id="PS51352">
    <property type="entry name" value="THIOREDOXIN_2"/>
    <property type="match status" value="1"/>
</dbReference>
<dbReference type="EMBL" id="VJMH01005482">
    <property type="protein sequence ID" value="KAF0695373.1"/>
    <property type="molecule type" value="Genomic_DNA"/>
</dbReference>
<feature type="domain" description="Thioredoxin" evidence="4">
    <location>
        <begin position="1"/>
        <end position="106"/>
    </location>
</feature>
<evidence type="ECO:0000313" key="7">
    <source>
        <dbReference type="Proteomes" id="UP000332933"/>
    </source>
</evidence>
<dbReference type="Pfam" id="PF00085">
    <property type="entry name" value="Thioredoxin"/>
    <property type="match status" value="1"/>
</dbReference>
<gene>
    <name evidence="6" type="primary">Aste57867_13807</name>
    <name evidence="5" type="ORF">As57867_013757</name>
    <name evidence="6" type="ORF">ASTE57867_13807</name>
</gene>
<keyword evidence="1 3" id="KW-1015">Disulfide bond</keyword>
<dbReference type="InterPro" id="IPR036249">
    <property type="entry name" value="Thioredoxin-like_sf"/>
</dbReference>
<dbReference type="PIRSF" id="PIRSF000077">
    <property type="entry name" value="Thioredoxin"/>
    <property type="match status" value="1"/>
</dbReference>
<keyword evidence="3" id="KW-0676">Redox-active center</keyword>
<reference evidence="6 7" key="1">
    <citation type="submission" date="2019-03" db="EMBL/GenBank/DDBJ databases">
        <authorList>
            <person name="Gaulin E."/>
            <person name="Dumas B."/>
        </authorList>
    </citation>
    <scope>NUCLEOTIDE SEQUENCE [LARGE SCALE GENOMIC DNA]</scope>
    <source>
        <strain evidence="6">CBS 568.67</strain>
    </source>
</reference>
<dbReference type="SUPFAM" id="SSF52833">
    <property type="entry name" value="Thioredoxin-like"/>
    <property type="match status" value="1"/>
</dbReference>
<dbReference type="PRINTS" id="PR00421">
    <property type="entry name" value="THIOREDOXIN"/>
</dbReference>
<dbReference type="GO" id="GO:0015035">
    <property type="term" value="F:protein-disulfide reductase activity"/>
    <property type="evidence" value="ECO:0007669"/>
    <property type="project" value="InterPro"/>
</dbReference>
<feature type="disulfide bond" description="Redox-active" evidence="3">
    <location>
        <begin position="31"/>
        <end position="34"/>
    </location>
</feature>
<dbReference type="InterPro" id="IPR013766">
    <property type="entry name" value="Thioredoxin_domain"/>
</dbReference>
<evidence type="ECO:0000256" key="3">
    <source>
        <dbReference type="PIRSR" id="PIRSR000077-4"/>
    </source>
</evidence>
<dbReference type="Gene3D" id="3.40.30.10">
    <property type="entry name" value="Glutaredoxin"/>
    <property type="match status" value="1"/>
</dbReference>
<dbReference type="PANTHER" id="PTHR46115">
    <property type="entry name" value="THIOREDOXIN-LIKE PROTEIN 1"/>
    <property type="match status" value="1"/>
</dbReference>
<dbReference type="EMBL" id="CAADRA010005503">
    <property type="protein sequence ID" value="VFT90639.1"/>
    <property type="molecule type" value="Genomic_DNA"/>
</dbReference>
<evidence type="ECO:0000256" key="2">
    <source>
        <dbReference type="PIRNR" id="PIRNR000077"/>
    </source>
</evidence>
<keyword evidence="7" id="KW-1185">Reference proteome</keyword>
<dbReference type="OrthoDB" id="2121326at2759"/>
<proteinExistence type="inferred from homology"/>
<dbReference type="InterPro" id="IPR005746">
    <property type="entry name" value="Thioredoxin"/>
</dbReference>
<evidence type="ECO:0000256" key="1">
    <source>
        <dbReference type="ARBA" id="ARBA00023157"/>
    </source>
</evidence>
<protein>
    <recommendedName>
        <fullName evidence="2">Thioredoxin</fullName>
    </recommendedName>
</protein>
<sequence>MSLALIENEAQFAEVTGADKVTVVMFTAPWCGNCKMVNPKLTKLAKELDDKTFVKVDTTQLEDLSMDLGVSALPTFKVYHKGALIADYMGSKWEKIEEVIRNANAQ</sequence>
<organism evidence="6 7">
    <name type="scientific">Aphanomyces stellatus</name>
    <dbReference type="NCBI Taxonomy" id="120398"/>
    <lineage>
        <taxon>Eukaryota</taxon>
        <taxon>Sar</taxon>
        <taxon>Stramenopiles</taxon>
        <taxon>Oomycota</taxon>
        <taxon>Saprolegniomycetes</taxon>
        <taxon>Saprolegniales</taxon>
        <taxon>Verrucalvaceae</taxon>
        <taxon>Aphanomyces</taxon>
    </lineage>
</organism>
<dbReference type="AlphaFoldDB" id="A0A485KZZ8"/>
<evidence type="ECO:0000259" key="4">
    <source>
        <dbReference type="PROSITE" id="PS51352"/>
    </source>
</evidence>
<evidence type="ECO:0000313" key="5">
    <source>
        <dbReference type="EMBL" id="KAF0695373.1"/>
    </source>
</evidence>